<organism evidence="3 4">
    <name type="scientific">Natrinema hispanicum</name>
    <dbReference type="NCBI Taxonomy" id="392421"/>
    <lineage>
        <taxon>Archaea</taxon>
        <taxon>Methanobacteriati</taxon>
        <taxon>Methanobacteriota</taxon>
        <taxon>Stenosarchaea group</taxon>
        <taxon>Halobacteria</taxon>
        <taxon>Halobacteriales</taxon>
        <taxon>Natrialbaceae</taxon>
        <taxon>Natrinema</taxon>
    </lineage>
</organism>
<dbReference type="OrthoDB" id="212636at2157"/>
<gene>
    <name evidence="3" type="ORF">SAMN04488694_106123</name>
    <name evidence="2" type="ORF">SAMN05192552_100672</name>
</gene>
<accession>A0A1I0E6K5</accession>
<dbReference type="Proteomes" id="UP000199320">
    <property type="component" value="Unassembled WGS sequence"/>
</dbReference>
<feature type="region of interest" description="Disordered" evidence="1">
    <location>
        <begin position="1"/>
        <end position="25"/>
    </location>
</feature>
<reference evidence="4 5" key="2">
    <citation type="submission" date="2016-10" db="EMBL/GenBank/DDBJ databases">
        <authorList>
            <person name="Varghese N."/>
            <person name="Submissions S."/>
        </authorList>
    </citation>
    <scope>NUCLEOTIDE SEQUENCE [LARGE SCALE GENOMIC DNA]</scope>
    <source>
        <strain evidence="2 5">CDM_1</strain>
        <strain evidence="4">CDM_6</strain>
    </source>
</reference>
<feature type="region of interest" description="Disordered" evidence="1">
    <location>
        <begin position="67"/>
        <end position="92"/>
    </location>
</feature>
<dbReference type="EMBL" id="FOIC01000006">
    <property type="protein sequence ID" value="SET40822.1"/>
    <property type="molecule type" value="Genomic_DNA"/>
</dbReference>
<sequence>MTDYSVHEPDVSGTTTEEWDEPQLEDFDTDDIGEVADHFILLASGFPPENFTDLKLPVVEPDGDLNKNALQTAKSGGHGAGAIDDRDEEKQESFEELIDNLANEGFENADFGE</sequence>
<feature type="compositionally biased region" description="Basic and acidic residues" evidence="1">
    <location>
        <begin position="1"/>
        <end position="10"/>
    </location>
</feature>
<dbReference type="RefSeq" id="WP_092932110.1">
    <property type="nucleotide sequence ID" value="NZ_FMZP01000006.1"/>
</dbReference>
<dbReference type="EMBL" id="FMZP01000006">
    <property type="protein sequence ID" value="SDC68069.1"/>
    <property type="molecule type" value="Genomic_DNA"/>
</dbReference>
<dbReference type="AlphaFoldDB" id="A0A1I0E6K5"/>
<name>A0A1I0E6K5_9EURY</name>
<evidence type="ECO:0000313" key="4">
    <source>
        <dbReference type="Proteomes" id="UP000199320"/>
    </source>
</evidence>
<evidence type="ECO:0000256" key="1">
    <source>
        <dbReference type="SAM" id="MobiDB-lite"/>
    </source>
</evidence>
<keyword evidence="4" id="KW-1185">Reference proteome</keyword>
<reference evidence="3" key="1">
    <citation type="submission" date="2016-10" db="EMBL/GenBank/DDBJ databases">
        <authorList>
            <person name="de Groot N.N."/>
        </authorList>
    </citation>
    <scope>NUCLEOTIDE SEQUENCE [LARGE SCALE GENOMIC DNA]</scope>
    <source>
        <strain evidence="3">CDM_6</strain>
    </source>
</reference>
<evidence type="ECO:0000313" key="2">
    <source>
        <dbReference type="EMBL" id="SDC68069.1"/>
    </source>
</evidence>
<protein>
    <submittedName>
        <fullName evidence="3">Uncharacterized protein</fullName>
    </submittedName>
</protein>
<dbReference type="Proteomes" id="UP000324021">
    <property type="component" value="Unassembled WGS sequence"/>
</dbReference>
<evidence type="ECO:0000313" key="3">
    <source>
        <dbReference type="EMBL" id="SET40822.1"/>
    </source>
</evidence>
<proteinExistence type="predicted"/>
<evidence type="ECO:0000313" key="5">
    <source>
        <dbReference type="Proteomes" id="UP000324021"/>
    </source>
</evidence>